<dbReference type="EMBL" id="BSYK01000003">
    <property type="protein sequence ID" value="GMG76902.1"/>
    <property type="molecule type" value="Genomic_DNA"/>
</dbReference>
<evidence type="ECO:0000313" key="3">
    <source>
        <dbReference type="Proteomes" id="UP001165240"/>
    </source>
</evidence>
<name>A0AAX6BT09_PRIMG</name>
<dbReference type="AlphaFoldDB" id="A0AAX6BT09"/>
<reference evidence="2" key="1">
    <citation type="journal article" date="2024" name="Appl Microbiol">
        <title>Effect of kuratsuki Bacillus and Priestia on Taste of Sake.</title>
        <authorList>
            <person name="Kobayashi K."/>
            <person name="Nishida H."/>
        </authorList>
    </citation>
    <scope>NUCLEOTIDE SEQUENCE</scope>
    <source>
        <strain evidence="2">B-12</strain>
    </source>
</reference>
<dbReference type="GO" id="GO:0031160">
    <property type="term" value="C:spore wall"/>
    <property type="evidence" value="ECO:0007669"/>
    <property type="project" value="InterPro"/>
</dbReference>
<dbReference type="Pfam" id="PF07552">
    <property type="entry name" value="Coat_X"/>
    <property type="match status" value="2"/>
</dbReference>
<dbReference type="Proteomes" id="UP001165240">
    <property type="component" value="Unassembled WGS sequence"/>
</dbReference>
<proteinExistence type="predicted"/>
<sequence>MGGRKWRALDHCENKRFSGRDVWQEADQIAATEQKSFEKIIVKDSEGVRVQTTDTQIAATIQVALQIAIAVVVRITIGDNTQGDSIVEELKQFAGIKQKNTQKTIIENSTNVNVTATDTDIAVNLQVLLQVLIAILVTLDIL</sequence>
<gene>
    <name evidence="2" type="ORF">ShirakiTB12_53710</name>
</gene>
<protein>
    <recommendedName>
        <fullName evidence="1">Spore coat protein X/V domain-containing protein</fullName>
    </recommendedName>
</protein>
<feature type="domain" description="Spore coat protein X/V" evidence="1">
    <location>
        <begin position="85"/>
        <end position="141"/>
    </location>
</feature>
<dbReference type="RefSeq" id="WP_098627443.1">
    <property type="nucleotide sequence ID" value="NZ_BSYK01000003.1"/>
</dbReference>
<comment type="caution">
    <text evidence="2">The sequence shown here is derived from an EMBL/GenBank/DDBJ whole genome shotgun (WGS) entry which is preliminary data.</text>
</comment>
<evidence type="ECO:0000313" key="2">
    <source>
        <dbReference type="EMBL" id="GMG76902.1"/>
    </source>
</evidence>
<feature type="domain" description="Spore coat protein X/V" evidence="1">
    <location>
        <begin position="21"/>
        <end position="77"/>
    </location>
</feature>
<evidence type="ECO:0000259" key="1">
    <source>
        <dbReference type="Pfam" id="PF07552"/>
    </source>
</evidence>
<accession>A0AAX6BT09</accession>
<dbReference type="InterPro" id="IPR011428">
    <property type="entry name" value="Spore_coat_X/V"/>
</dbReference>
<dbReference type="GO" id="GO:0030435">
    <property type="term" value="P:sporulation resulting in formation of a cellular spore"/>
    <property type="evidence" value="ECO:0007669"/>
    <property type="project" value="InterPro"/>
</dbReference>
<organism evidence="2 3">
    <name type="scientific">Priestia megaterium</name>
    <name type="common">Bacillus megaterium</name>
    <dbReference type="NCBI Taxonomy" id="1404"/>
    <lineage>
        <taxon>Bacteria</taxon>
        <taxon>Bacillati</taxon>
        <taxon>Bacillota</taxon>
        <taxon>Bacilli</taxon>
        <taxon>Bacillales</taxon>
        <taxon>Bacillaceae</taxon>
        <taxon>Priestia</taxon>
    </lineage>
</organism>